<dbReference type="PANTHER" id="PTHR34227:SF13">
    <property type="entry name" value="TAT PROOFREADING CHAPERONE DMSD-RELATED"/>
    <property type="match status" value="1"/>
</dbReference>
<dbReference type="Proteomes" id="UP000032582">
    <property type="component" value="Unassembled WGS sequence"/>
</dbReference>
<proteinExistence type="predicted"/>
<reference evidence="2 3" key="1">
    <citation type="submission" date="2015-02" db="EMBL/GenBank/DDBJ databases">
        <title>Whole genome shotgun sequencing of cultured foodborne pathogen.</title>
        <authorList>
            <person name="Timme R."/>
            <person name="Allard M.W."/>
            <person name="Strain E."/>
            <person name="Evans P.S."/>
            <person name="Brown E."/>
        </authorList>
    </citation>
    <scope>NUCLEOTIDE SEQUENCE [LARGE SCALE GENOMIC DNA]</scope>
    <source>
        <strain evidence="2 3">GCSL-TSO-24</strain>
    </source>
</reference>
<protein>
    <recommendedName>
        <fullName evidence="4">Tat proofreading chaperone DmsD</fullName>
    </recommendedName>
</protein>
<dbReference type="PANTHER" id="PTHR34227">
    <property type="entry name" value="CHAPERONE PROTEIN YCDY"/>
    <property type="match status" value="1"/>
</dbReference>
<evidence type="ECO:0000313" key="3">
    <source>
        <dbReference type="Proteomes" id="UP000032582"/>
    </source>
</evidence>
<dbReference type="InterPro" id="IPR050289">
    <property type="entry name" value="TorD/DmsD_chaperones"/>
</dbReference>
<organism evidence="2 3">
    <name type="scientific">Morganella morganii</name>
    <name type="common">Proteus morganii</name>
    <dbReference type="NCBI Taxonomy" id="582"/>
    <lineage>
        <taxon>Bacteria</taxon>
        <taxon>Pseudomonadati</taxon>
        <taxon>Pseudomonadota</taxon>
        <taxon>Gammaproteobacteria</taxon>
        <taxon>Enterobacterales</taxon>
        <taxon>Morganellaceae</taxon>
        <taxon>Morganella</taxon>
    </lineage>
</organism>
<evidence type="ECO:0000256" key="1">
    <source>
        <dbReference type="ARBA" id="ARBA00023186"/>
    </source>
</evidence>
<accession>A0A0D8L612</accession>
<name>A0A0D8L612_MORMO</name>
<dbReference type="EMBL" id="JZSH01000170">
    <property type="protein sequence ID" value="KJF77267.1"/>
    <property type="molecule type" value="Genomic_DNA"/>
</dbReference>
<dbReference type="PATRIC" id="fig|582.24.peg.4380"/>
<dbReference type="AlphaFoldDB" id="A0A0D8L612"/>
<dbReference type="InterPro" id="IPR036411">
    <property type="entry name" value="TorD-like_sf"/>
</dbReference>
<dbReference type="SUPFAM" id="SSF89155">
    <property type="entry name" value="TorD-like"/>
    <property type="match status" value="1"/>
</dbReference>
<keyword evidence="1" id="KW-0143">Chaperone</keyword>
<dbReference type="Pfam" id="PF02613">
    <property type="entry name" value="Nitrate_red_del"/>
    <property type="match status" value="1"/>
</dbReference>
<evidence type="ECO:0000313" key="2">
    <source>
        <dbReference type="EMBL" id="KJF77267.1"/>
    </source>
</evidence>
<gene>
    <name evidence="2" type="ORF">UA45_13850</name>
</gene>
<dbReference type="Gene3D" id="1.10.3480.10">
    <property type="entry name" value="TorD-like"/>
    <property type="match status" value="1"/>
</dbReference>
<evidence type="ECO:0008006" key="4">
    <source>
        <dbReference type="Google" id="ProtNLM"/>
    </source>
</evidence>
<comment type="caution">
    <text evidence="2">The sequence shown here is derived from an EMBL/GenBank/DDBJ whole genome shotgun (WGS) entry which is preliminary data.</text>
</comment>
<dbReference type="InterPro" id="IPR026269">
    <property type="entry name" value="DmsD-type"/>
</dbReference>
<sequence length="191" mass="20763">MSRTAHYAAAFNVLGICYLFPPDDDSNRAAMRLFTLPGFAQQWPCEVDDTLCLQLSRTAAAGTETLKSAWQSLFAGPGALPAPPWGSVYLDAEGLLQGDSTLALSAFLKQERLKLNTPYPEPADHIGLILFQAAVLASEMRGAAVDTTASSQHLMNWLPRYAQRLDTHGNSPFYSALTRLALTTVQSFIKA</sequence>
<dbReference type="InterPro" id="IPR020945">
    <property type="entry name" value="DMSO/NO3_reduct_chaperone"/>
</dbReference>
<dbReference type="PIRSF" id="PIRSF004690">
    <property type="entry name" value="DmsD"/>
    <property type="match status" value="1"/>
</dbReference>